<dbReference type="AlphaFoldDB" id="A0AAD9VBR1"/>
<reference evidence="2" key="2">
    <citation type="journal article" date="2023" name="Science">
        <title>Genomic signatures of disease resistance in endangered staghorn corals.</title>
        <authorList>
            <person name="Vollmer S.V."/>
            <person name="Selwyn J.D."/>
            <person name="Despard B.A."/>
            <person name="Roesel C.L."/>
        </authorList>
    </citation>
    <scope>NUCLEOTIDE SEQUENCE</scope>
    <source>
        <strain evidence="2">K2</strain>
    </source>
</reference>
<sequence length="123" mass="13869">MDRKDVFCVFLPLASILLCQSVKSEPLLLSQSSSCTYDYQVSVHTARGAHSTASDGYQIHALVSWSISVLSPPAKLISYLRGNQTVKREDSYLGMLNNDLYSDYNYYGSQVYVPGRKKLEYKQ</sequence>
<feature type="chain" id="PRO_5042021109" evidence="1">
    <location>
        <begin position="25"/>
        <end position="123"/>
    </location>
</feature>
<reference evidence="2" key="1">
    <citation type="journal article" date="2023" name="G3 (Bethesda)">
        <title>Whole genome assembly and annotation of the endangered Caribbean coral Acropora cervicornis.</title>
        <authorList>
            <person name="Selwyn J.D."/>
            <person name="Vollmer S.V."/>
        </authorList>
    </citation>
    <scope>NUCLEOTIDE SEQUENCE</scope>
    <source>
        <strain evidence="2">K2</strain>
    </source>
</reference>
<protein>
    <submittedName>
        <fullName evidence="2">Uncharacterized protein</fullName>
    </submittedName>
</protein>
<evidence type="ECO:0000313" key="2">
    <source>
        <dbReference type="EMBL" id="KAK2568100.1"/>
    </source>
</evidence>
<organism evidence="2 3">
    <name type="scientific">Acropora cervicornis</name>
    <name type="common">Staghorn coral</name>
    <dbReference type="NCBI Taxonomy" id="6130"/>
    <lineage>
        <taxon>Eukaryota</taxon>
        <taxon>Metazoa</taxon>
        <taxon>Cnidaria</taxon>
        <taxon>Anthozoa</taxon>
        <taxon>Hexacorallia</taxon>
        <taxon>Scleractinia</taxon>
        <taxon>Astrocoeniina</taxon>
        <taxon>Acroporidae</taxon>
        <taxon>Acropora</taxon>
    </lineage>
</organism>
<name>A0AAD9VBR1_ACRCE</name>
<comment type="caution">
    <text evidence="2">The sequence shown here is derived from an EMBL/GenBank/DDBJ whole genome shotgun (WGS) entry which is preliminary data.</text>
</comment>
<gene>
    <name evidence="2" type="ORF">P5673_008033</name>
</gene>
<accession>A0AAD9VBR1</accession>
<dbReference type="Proteomes" id="UP001249851">
    <property type="component" value="Unassembled WGS sequence"/>
</dbReference>
<evidence type="ECO:0000256" key="1">
    <source>
        <dbReference type="SAM" id="SignalP"/>
    </source>
</evidence>
<keyword evidence="3" id="KW-1185">Reference proteome</keyword>
<proteinExistence type="predicted"/>
<dbReference type="EMBL" id="JARQWQ010000013">
    <property type="protein sequence ID" value="KAK2568100.1"/>
    <property type="molecule type" value="Genomic_DNA"/>
</dbReference>
<keyword evidence="1" id="KW-0732">Signal</keyword>
<feature type="signal peptide" evidence="1">
    <location>
        <begin position="1"/>
        <end position="24"/>
    </location>
</feature>
<evidence type="ECO:0000313" key="3">
    <source>
        <dbReference type="Proteomes" id="UP001249851"/>
    </source>
</evidence>